<dbReference type="InterPro" id="IPR017901">
    <property type="entry name" value="C-CAP_CF_C-like"/>
</dbReference>
<dbReference type="PROSITE" id="PS01088">
    <property type="entry name" value="CAP_1"/>
    <property type="match status" value="1"/>
</dbReference>
<dbReference type="PANTHER" id="PTHR10652">
    <property type="entry name" value="ADENYLYL CYCLASE-ASSOCIATED PROTEIN"/>
    <property type="match status" value="1"/>
</dbReference>
<dbReference type="GO" id="GO:0003779">
    <property type="term" value="F:actin binding"/>
    <property type="evidence" value="ECO:0007669"/>
    <property type="project" value="InterPro"/>
</dbReference>
<dbReference type="InterPro" id="IPR013992">
    <property type="entry name" value="Adenylate_cyclase-assoc_CAP_N"/>
</dbReference>
<dbReference type="Proteomes" id="UP001174694">
    <property type="component" value="Unassembled WGS sequence"/>
</dbReference>
<evidence type="ECO:0000259" key="6">
    <source>
        <dbReference type="PROSITE" id="PS51329"/>
    </source>
</evidence>
<gene>
    <name evidence="7" type="ORF">NKR23_g2500</name>
</gene>
<dbReference type="GO" id="GO:0019933">
    <property type="term" value="P:cAMP-mediated signaling"/>
    <property type="evidence" value="ECO:0007669"/>
    <property type="project" value="TreeGrafter"/>
</dbReference>
<dbReference type="FunFam" id="2.160.20.70:FF:000008">
    <property type="entry name" value="Adenylyl cyclase-associated protein"/>
    <property type="match status" value="1"/>
</dbReference>
<feature type="compositionally biased region" description="Basic and acidic residues" evidence="5">
    <location>
        <begin position="370"/>
        <end position="383"/>
    </location>
</feature>
<organism evidence="7 8">
    <name type="scientific">Pleurostoma richardsiae</name>
    <dbReference type="NCBI Taxonomy" id="41990"/>
    <lineage>
        <taxon>Eukaryota</taxon>
        <taxon>Fungi</taxon>
        <taxon>Dikarya</taxon>
        <taxon>Ascomycota</taxon>
        <taxon>Pezizomycotina</taxon>
        <taxon>Sordariomycetes</taxon>
        <taxon>Sordariomycetidae</taxon>
        <taxon>Calosphaeriales</taxon>
        <taxon>Pleurostomataceae</taxon>
        <taxon>Pleurostoma</taxon>
    </lineage>
</organism>
<dbReference type="FunFam" id="1.25.40.330:FF:000001">
    <property type="entry name" value="Adenylyl cyclase-associated protein"/>
    <property type="match status" value="1"/>
</dbReference>
<dbReference type="SUPFAM" id="SSF69340">
    <property type="entry name" value="C-terminal domain of adenylylcyclase associated protein"/>
    <property type="match status" value="1"/>
</dbReference>
<dbReference type="EMBL" id="JANBVO010000004">
    <property type="protein sequence ID" value="KAJ9154895.1"/>
    <property type="molecule type" value="Genomic_DNA"/>
</dbReference>
<feature type="compositionally biased region" description="Pro residues" evidence="5">
    <location>
        <begin position="277"/>
        <end position="300"/>
    </location>
</feature>
<dbReference type="Pfam" id="PF08603">
    <property type="entry name" value="CAP_C"/>
    <property type="match status" value="1"/>
</dbReference>
<feature type="compositionally biased region" description="Pro residues" evidence="5">
    <location>
        <begin position="57"/>
        <end position="66"/>
    </location>
</feature>
<dbReference type="PROSITE" id="PS51329">
    <property type="entry name" value="C_CAP_COFACTOR_C"/>
    <property type="match status" value="1"/>
</dbReference>
<feature type="compositionally biased region" description="Basic and acidic residues" evidence="5">
    <location>
        <begin position="334"/>
        <end position="343"/>
    </location>
</feature>
<dbReference type="InterPro" id="IPR053950">
    <property type="entry name" value="CAP_N"/>
</dbReference>
<comment type="similarity">
    <text evidence="1 4">Belongs to the CAP family.</text>
</comment>
<dbReference type="SMART" id="SM00673">
    <property type="entry name" value="CARP"/>
    <property type="match status" value="2"/>
</dbReference>
<accession>A0AA38S253</accession>
<feature type="domain" description="C-CAP/cofactor C-like" evidence="6">
    <location>
        <begin position="380"/>
        <end position="515"/>
    </location>
</feature>
<evidence type="ECO:0000313" key="8">
    <source>
        <dbReference type="Proteomes" id="UP001174694"/>
    </source>
</evidence>
<dbReference type="AlphaFoldDB" id="A0AA38S253"/>
<dbReference type="GO" id="GO:0007015">
    <property type="term" value="P:actin filament organization"/>
    <property type="evidence" value="ECO:0007669"/>
    <property type="project" value="TreeGrafter"/>
</dbReference>
<reference evidence="7" key="1">
    <citation type="submission" date="2022-07" db="EMBL/GenBank/DDBJ databases">
        <title>Fungi with potential for degradation of polypropylene.</title>
        <authorList>
            <person name="Gostincar C."/>
        </authorList>
    </citation>
    <scope>NUCLEOTIDE SEQUENCE</scope>
    <source>
        <strain evidence="7">EXF-13308</strain>
    </source>
</reference>
<proteinExistence type="inferred from homology"/>
<comment type="caution">
    <text evidence="7">The sequence shown here is derived from an EMBL/GenBank/DDBJ whole genome shotgun (WGS) entry which is preliminary data.</text>
</comment>
<feature type="region of interest" description="Disordered" evidence="5">
    <location>
        <begin position="37"/>
        <end position="75"/>
    </location>
</feature>
<evidence type="ECO:0000256" key="1">
    <source>
        <dbReference type="ARBA" id="ARBA00007659"/>
    </source>
</evidence>
<feature type="region of interest" description="Disordered" evidence="5">
    <location>
        <begin position="258"/>
        <end position="383"/>
    </location>
</feature>
<dbReference type="InterPro" id="IPR001837">
    <property type="entry name" value="Adenylate_cyclase-assoc_CAP"/>
</dbReference>
<dbReference type="InterPro" id="IPR016098">
    <property type="entry name" value="CAP/MinC_C"/>
</dbReference>
<feature type="compositionally biased region" description="Low complexity" evidence="5">
    <location>
        <begin position="265"/>
        <end position="276"/>
    </location>
</feature>
<dbReference type="InterPro" id="IPR018106">
    <property type="entry name" value="CAP_CS_N"/>
</dbReference>
<evidence type="ECO:0000256" key="2">
    <source>
        <dbReference type="ARBA" id="ARBA00054756"/>
    </source>
</evidence>
<dbReference type="InterPro" id="IPR036223">
    <property type="entry name" value="CAP_C_sf"/>
</dbReference>
<dbReference type="Gene3D" id="1.25.40.330">
    <property type="entry name" value="Adenylate cyclase-associated CAP, N-terminal domain"/>
    <property type="match status" value="1"/>
</dbReference>
<evidence type="ECO:0000256" key="5">
    <source>
        <dbReference type="SAM" id="MobiDB-lite"/>
    </source>
</evidence>
<name>A0AA38S253_9PEZI</name>
<sequence>MAANNMHNLTTLIKRLEAATSRLEDIASSTVELPQAVPSLSQSIATPPTAASSASTPAPPPPPPAAAPAKAPQEPLPESIEDFDAFIENSVGKYVKLSNELGGLIAEQASKVLQGFKEQRRFLLITTKAKKPDLTTGAEMSVYQDLLKPINEALMAAGDIKESNRGSPVASQLSTVAEGIMVLAWVTVDNRPYKHVEESLGSAQFFGNRVLKEYKDKDPKQVEWVQSFYQMFRDLTDYVKQYYSSGIPWNPKGQLAQEVAKSIDSAGSPASGSTSGLPPPPPPPTGALPPPPPPPGPPPVLQIKEEKGAPSQTSGLGAVFSELNKGEAVTKGLRKVDKSEMTHKNPALRAGSTVPDGPTRGKSPAPGKKPKPESMRVKKPAKKELEGNKWTVENYEKEQQPIEIDASISHSVLISKCSNSTVIIKGKANAVTVENTDRFNLVVDSLVSTVDVVKSQNFALQVLGTIPTVMMDQVDSATIYFSKESISTKIIHSKSAGINLNVISGPDEDYKEVPLPSQISSYYDEQKGDLVNEIVSHAG</sequence>
<evidence type="ECO:0000313" key="7">
    <source>
        <dbReference type="EMBL" id="KAJ9154895.1"/>
    </source>
</evidence>
<dbReference type="PANTHER" id="PTHR10652:SF0">
    <property type="entry name" value="ADENYLYL CYCLASE-ASSOCIATED PROTEIN"/>
    <property type="match status" value="1"/>
</dbReference>
<dbReference type="Gene3D" id="2.160.20.70">
    <property type="match status" value="1"/>
</dbReference>
<dbReference type="InterPro" id="IPR013912">
    <property type="entry name" value="Adenylate_cyclase-assoc_CAP_C"/>
</dbReference>
<dbReference type="InterPro" id="IPR006599">
    <property type="entry name" value="CARP_motif"/>
</dbReference>
<dbReference type="InterPro" id="IPR036222">
    <property type="entry name" value="CAP_N_sf"/>
</dbReference>
<evidence type="ECO:0000256" key="3">
    <source>
        <dbReference type="ARBA" id="ARBA00072052"/>
    </source>
</evidence>
<dbReference type="Pfam" id="PF01213">
    <property type="entry name" value="CAP_N-CM"/>
    <property type="match status" value="1"/>
</dbReference>
<dbReference type="GO" id="GO:0008179">
    <property type="term" value="F:adenylate cyclase binding"/>
    <property type="evidence" value="ECO:0007669"/>
    <property type="project" value="TreeGrafter"/>
</dbReference>
<dbReference type="SUPFAM" id="SSF101278">
    <property type="entry name" value="N-terminal domain of adenylylcyclase associated protein, CAP"/>
    <property type="match status" value="1"/>
</dbReference>
<feature type="compositionally biased region" description="Low complexity" evidence="5">
    <location>
        <begin position="45"/>
        <end position="56"/>
    </location>
</feature>
<dbReference type="GO" id="GO:0005737">
    <property type="term" value="C:cytoplasm"/>
    <property type="evidence" value="ECO:0007669"/>
    <property type="project" value="TreeGrafter"/>
</dbReference>
<dbReference type="Pfam" id="PF21938">
    <property type="entry name" value="CAP_N"/>
    <property type="match status" value="1"/>
</dbReference>
<protein>
    <recommendedName>
        <fullName evidence="3 4">Adenylyl cyclase-associated protein</fullName>
    </recommendedName>
</protein>
<keyword evidence="8" id="KW-1185">Reference proteome</keyword>
<evidence type="ECO:0000256" key="4">
    <source>
        <dbReference type="RuleBase" id="RU000647"/>
    </source>
</evidence>
<comment type="function">
    <text evidence="2">The N-terminal domain binds to adenylyl cyclase, thereby enabling adenylyl cyclase to be activated by upstream regulatory signals, such as Ras. The C-terminal domain is required for normal cellular morphology and growth control.</text>
</comment>